<reference evidence="11" key="1">
    <citation type="journal article" date="2021" name="ISME J.">
        <title>Fine-scale metabolic discontinuity in a stratified prokaryote microbiome of a Red Sea deep halocline.</title>
        <authorList>
            <person name="Michoud G."/>
            <person name="Ngugi D.K."/>
            <person name="Barozzi A."/>
            <person name="Merlino G."/>
            <person name="Calleja M.L."/>
            <person name="Delgado-Huertas A."/>
            <person name="Moran X.A.G."/>
            <person name="Daffonchio D."/>
        </authorList>
    </citation>
    <scope>NUCLEOTIDE SEQUENCE</scope>
    <source>
        <strain evidence="11">SuakinDeep_MAG55_1</strain>
    </source>
</reference>
<evidence type="ECO:0000256" key="1">
    <source>
        <dbReference type="ARBA" id="ARBA00004141"/>
    </source>
</evidence>
<sequence>MHFKPKNVMWLLLVAVAAVFLCFGMSEAADPTGDKTFALDIRGINMSNNFTWICVCGFVIWFMQVGFALLGGLLPAKNMLSYMTHCFIATTLGVIIYWFVGFGVMFGGFEFLGHHIGKGNAFMGQSGFMLLGEAYDVRTILLFIFMACVATFIGSIIAGAIAERMKLCSYVLMLFFVYIFIYPVYGHWVWGEGWLWNLPYGAGVRDFAGSGVVHAIGGTIGFVGACFLGPRAGKYNEDGSSNSIPGHNVGYMILGTILLAFGWLFYDAGSTLAAGDLRMSIVAANTALAGSIGAVTVLFLTYLLSGHTDVGEACNGALAGFVAISAPCAYVAPWAAVVIGFLGAVLYLISFWIIGNKFKVDDPLGACSVHGANGFWGLIALGIFADGSYGGVYGVITGHYGQLASQLIAAVVAFAWAGGMAFILFKLIGGKGNSHSKMRVSEDAEKEGLDVHIHGTACYPEQP</sequence>
<evidence type="ECO:0000256" key="3">
    <source>
        <dbReference type="ARBA" id="ARBA00022448"/>
    </source>
</evidence>
<evidence type="ECO:0000256" key="7">
    <source>
        <dbReference type="ARBA" id="ARBA00023177"/>
    </source>
</evidence>
<feature type="transmembrane region" description="Helical" evidence="8">
    <location>
        <begin position="86"/>
        <end position="109"/>
    </location>
</feature>
<dbReference type="PANTHER" id="PTHR11730:SF6">
    <property type="entry name" value="AMMONIUM TRANSPORTER"/>
    <property type="match status" value="1"/>
</dbReference>
<evidence type="ECO:0000256" key="9">
    <source>
        <dbReference type="SAM" id="SignalP"/>
    </source>
</evidence>
<dbReference type="PANTHER" id="PTHR11730">
    <property type="entry name" value="AMMONIUM TRANSPORTER"/>
    <property type="match status" value="1"/>
</dbReference>
<feature type="transmembrane region" description="Helical" evidence="8">
    <location>
        <begin position="208"/>
        <end position="228"/>
    </location>
</feature>
<feature type="transmembrane region" description="Helical" evidence="8">
    <location>
        <begin position="140"/>
        <end position="160"/>
    </location>
</feature>
<dbReference type="InterPro" id="IPR029020">
    <property type="entry name" value="Ammonium/urea_transptr"/>
</dbReference>
<evidence type="ECO:0000313" key="12">
    <source>
        <dbReference type="Proteomes" id="UP000722750"/>
    </source>
</evidence>
<dbReference type="Pfam" id="PF00909">
    <property type="entry name" value="Ammonium_transp"/>
    <property type="match status" value="1"/>
</dbReference>
<dbReference type="GO" id="GO:0008519">
    <property type="term" value="F:ammonium channel activity"/>
    <property type="evidence" value="ECO:0007669"/>
    <property type="project" value="InterPro"/>
</dbReference>
<feature type="domain" description="Ammonium transporter AmtB-like" evidence="10">
    <location>
        <begin position="52"/>
        <end position="459"/>
    </location>
</feature>
<dbReference type="InterPro" id="IPR001905">
    <property type="entry name" value="Ammonium_transpt"/>
</dbReference>
<dbReference type="GO" id="GO:0097272">
    <property type="term" value="P:ammonium homeostasis"/>
    <property type="evidence" value="ECO:0007669"/>
    <property type="project" value="TreeGrafter"/>
</dbReference>
<keyword evidence="3 8" id="KW-0813">Transport</keyword>
<accession>A0A942A0Z4</accession>
<dbReference type="NCBIfam" id="TIGR00836">
    <property type="entry name" value="amt"/>
    <property type="match status" value="1"/>
</dbReference>
<keyword evidence="9" id="KW-0732">Signal</keyword>
<evidence type="ECO:0000256" key="2">
    <source>
        <dbReference type="ARBA" id="ARBA00005887"/>
    </source>
</evidence>
<dbReference type="InterPro" id="IPR024041">
    <property type="entry name" value="NH4_transpt_AmtB-like_dom"/>
</dbReference>
<feature type="transmembrane region" description="Helical" evidence="8">
    <location>
        <begin position="338"/>
        <end position="355"/>
    </location>
</feature>
<protein>
    <recommendedName>
        <fullName evidence="8">Ammonium transporter</fullName>
    </recommendedName>
</protein>
<dbReference type="Gene3D" id="1.10.3430.10">
    <property type="entry name" value="Ammonium transporter AmtB like domains"/>
    <property type="match status" value="1"/>
</dbReference>
<keyword evidence="5 8" id="KW-1133">Transmembrane helix</keyword>
<dbReference type="Proteomes" id="UP000722750">
    <property type="component" value="Unassembled WGS sequence"/>
</dbReference>
<feature type="transmembrane region" description="Helical" evidence="8">
    <location>
        <begin position="167"/>
        <end position="188"/>
    </location>
</feature>
<organism evidence="11 12">
    <name type="scientific">Candidatus Scalindua arabica</name>
    <dbReference type="NCBI Taxonomy" id="1127984"/>
    <lineage>
        <taxon>Bacteria</taxon>
        <taxon>Pseudomonadati</taxon>
        <taxon>Planctomycetota</taxon>
        <taxon>Candidatus Brocadiia</taxon>
        <taxon>Candidatus Brocadiales</taxon>
        <taxon>Candidatus Scalinduaceae</taxon>
        <taxon>Candidatus Scalindua</taxon>
    </lineage>
</organism>
<feature type="transmembrane region" description="Helical" evidence="8">
    <location>
        <begin position="408"/>
        <end position="429"/>
    </location>
</feature>
<comment type="similarity">
    <text evidence="2 8">Belongs to the ammonia transporter channel (TC 1.A.11.2) family.</text>
</comment>
<comment type="subcellular location">
    <subcellularLocation>
        <location evidence="8">Cell membrane</location>
        <topology evidence="8">Multi-pass membrane protein</topology>
    </subcellularLocation>
    <subcellularLocation>
        <location evidence="1">Membrane</location>
        <topology evidence="1">Multi-pass membrane protein</topology>
    </subcellularLocation>
</comment>
<name>A0A942A0Z4_9BACT</name>
<gene>
    <name evidence="11" type="ORF">MAG551_00475</name>
</gene>
<evidence type="ECO:0000259" key="10">
    <source>
        <dbReference type="Pfam" id="PF00909"/>
    </source>
</evidence>
<feature type="transmembrane region" description="Helical" evidence="8">
    <location>
        <begin position="375"/>
        <end position="396"/>
    </location>
</feature>
<evidence type="ECO:0000256" key="5">
    <source>
        <dbReference type="ARBA" id="ARBA00022989"/>
    </source>
</evidence>
<comment type="caution">
    <text evidence="11">The sequence shown here is derived from an EMBL/GenBank/DDBJ whole genome shotgun (WGS) entry which is preliminary data.</text>
</comment>
<feature type="transmembrane region" description="Helical" evidence="8">
    <location>
        <begin position="286"/>
        <end position="304"/>
    </location>
</feature>
<proteinExistence type="inferred from homology"/>
<dbReference type="GO" id="GO:0005886">
    <property type="term" value="C:plasma membrane"/>
    <property type="evidence" value="ECO:0007669"/>
    <property type="project" value="UniProtKB-SubCell"/>
</dbReference>
<feature type="signal peptide" evidence="9">
    <location>
        <begin position="1"/>
        <end position="28"/>
    </location>
</feature>
<evidence type="ECO:0000256" key="6">
    <source>
        <dbReference type="ARBA" id="ARBA00023136"/>
    </source>
</evidence>
<keyword evidence="7 8" id="KW-0924">Ammonia transport</keyword>
<dbReference type="EMBL" id="JAANXD010000025">
    <property type="protein sequence ID" value="MBS1257431.1"/>
    <property type="molecule type" value="Genomic_DNA"/>
</dbReference>
<keyword evidence="6 8" id="KW-0472">Membrane</keyword>
<feature type="transmembrane region" description="Helical" evidence="8">
    <location>
        <begin position="249"/>
        <end position="266"/>
    </location>
</feature>
<evidence type="ECO:0000256" key="4">
    <source>
        <dbReference type="ARBA" id="ARBA00022692"/>
    </source>
</evidence>
<evidence type="ECO:0000313" key="11">
    <source>
        <dbReference type="EMBL" id="MBS1257431.1"/>
    </source>
</evidence>
<dbReference type="AlphaFoldDB" id="A0A942A0Z4"/>
<feature type="chain" id="PRO_5037176280" description="Ammonium transporter" evidence="9">
    <location>
        <begin position="29"/>
        <end position="463"/>
    </location>
</feature>
<feature type="transmembrane region" description="Helical" evidence="8">
    <location>
        <begin position="52"/>
        <end position="74"/>
    </location>
</feature>
<feature type="transmembrane region" description="Helical" evidence="8">
    <location>
        <begin position="316"/>
        <end position="332"/>
    </location>
</feature>
<keyword evidence="4 8" id="KW-0812">Transmembrane</keyword>
<evidence type="ECO:0000256" key="8">
    <source>
        <dbReference type="RuleBase" id="RU362002"/>
    </source>
</evidence>
<dbReference type="SUPFAM" id="SSF111352">
    <property type="entry name" value="Ammonium transporter"/>
    <property type="match status" value="1"/>
</dbReference>